<keyword evidence="3" id="KW-1185">Reference proteome</keyword>
<gene>
    <name evidence="2" type="ORF">Tsubulata_029233</name>
</gene>
<keyword evidence="1" id="KW-1133">Transmembrane helix</keyword>
<dbReference type="EMBL" id="JAKUCV010004294">
    <property type="protein sequence ID" value="KAJ4835799.1"/>
    <property type="molecule type" value="Genomic_DNA"/>
</dbReference>
<evidence type="ECO:0000313" key="2">
    <source>
        <dbReference type="EMBL" id="KAJ4835799.1"/>
    </source>
</evidence>
<proteinExistence type="predicted"/>
<sequence length="69" mass="7996">MRKRKPTRSSASPSITFLIIKIRAWKKYLELPMATVVFFFFRKATVVVVYYSASPKDEHNWAAIVVCSL</sequence>
<evidence type="ECO:0000313" key="3">
    <source>
        <dbReference type="Proteomes" id="UP001141552"/>
    </source>
</evidence>
<dbReference type="Proteomes" id="UP001141552">
    <property type="component" value="Unassembled WGS sequence"/>
</dbReference>
<feature type="transmembrane region" description="Helical" evidence="1">
    <location>
        <begin position="31"/>
        <end position="51"/>
    </location>
</feature>
<name>A0A9Q0JBV1_9ROSI</name>
<reference evidence="2" key="1">
    <citation type="submission" date="2022-02" db="EMBL/GenBank/DDBJ databases">
        <authorList>
            <person name="Henning P.M."/>
            <person name="McCubbin A.G."/>
            <person name="Shore J.S."/>
        </authorList>
    </citation>
    <scope>NUCLEOTIDE SEQUENCE</scope>
    <source>
        <strain evidence="2">F60SS</strain>
        <tissue evidence="2">Leaves</tissue>
    </source>
</reference>
<dbReference type="AlphaFoldDB" id="A0A9Q0JBV1"/>
<reference evidence="2" key="2">
    <citation type="journal article" date="2023" name="Plants (Basel)">
        <title>Annotation of the Turnera subulata (Passifloraceae) Draft Genome Reveals the S-Locus Evolved after the Divergence of Turneroideae from Passifloroideae in a Stepwise Manner.</title>
        <authorList>
            <person name="Henning P.M."/>
            <person name="Roalson E.H."/>
            <person name="Mir W."/>
            <person name="McCubbin A.G."/>
            <person name="Shore J.S."/>
        </authorList>
    </citation>
    <scope>NUCLEOTIDE SEQUENCE</scope>
    <source>
        <strain evidence="2">F60SS</strain>
    </source>
</reference>
<accession>A0A9Q0JBV1</accession>
<keyword evidence="1" id="KW-0472">Membrane</keyword>
<keyword evidence="1" id="KW-0812">Transmembrane</keyword>
<organism evidence="2 3">
    <name type="scientific">Turnera subulata</name>
    <dbReference type="NCBI Taxonomy" id="218843"/>
    <lineage>
        <taxon>Eukaryota</taxon>
        <taxon>Viridiplantae</taxon>
        <taxon>Streptophyta</taxon>
        <taxon>Embryophyta</taxon>
        <taxon>Tracheophyta</taxon>
        <taxon>Spermatophyta</taxon>
        <taxon>Magnoliopsida</taxon>
        <taxon>eudicotyledons</taxon>
        <taxon>Gunneridae</taxon>
        <taxon>Pentapetalae</taxon>
        <taxon>rosids</taxon>
        <taxon>fabids</taxon>
        <taxon>Malpighiales</taxon>
        <taxon>Passifloraceae</taxon>
        <taxon>Turnera</taxon>
    </lineage>
</organism>
<evidence type="ECO:0000256" key="1">
    <source>
        <dbReference type="SAM" id="Phobius"/>
    </source>
</evidence>
<protein>
    <submittedName>
        <fullName evidence="2">Uncharacterized protein</fullName>
    </submittedName>
</protein>
<comment type="caution">
    <text evidence="2">The sequence shown here is derived from an EMBL/GenBank/DDBJ whole genome shotgun (WGS) entry which is preliminary data.</text>
</comment>